<dbReference type="AlphaFoldDB" id="A0A127V9D3"/>
<organism evidence="2 3">
    <name type="scientific">Pedobacter cryoconitis</name>
    <dbReference type="NCBI Taxonomy" id="188932"/>
    <lineage>
        <taxon>Bacteria</taxon>
        <taxon>Pseudomonadati</taxon>
        <taxon>Bacteroidota</taxon>
        <taxon>Sphingobacteriia</taxon>
        <taxon>Sphingobacteriales</taxon>
        <taxon>Sphingobacteriaceae</taxon>
        <taxon>Pedobacter</taxon>
    </lineage>
</organism>
<evidence type="ECO:0000313" key="3">
    <source>
        <dbReference type="Proteomes" id="UP000071561"/>
    </source>
</evidence>
<evidence type="ECO:0008006" key="4">
    <source>
        <dbReference type="Google" id="ProtNLM"/>
    </source>
</evidence>
<dbReference type="KEGG" id="pcm:AY601_0936"/>
<proteinExistence type="predicted"/>
<evidence type="ECO:0000313" key="2">
    <source>
        <dbReference type="EMBL" id="AMP97875.1"/>
    </source>
</evidence>
<gene>
    <name evidence="2" type="ORF">AY601_0936</name>
</gene>
<reference evidence="2 3" key="1">
    <citation type="submission" date="2016-03" db="EMBL/GenBank/DDBJ databases">
        <title>Complete genome sequence of Pedobacter cryoconitis PAMC 27485.</title>
        <authorList>
            <person name="Lee J."/>
            <person name="Kim O.-S."/>
        </authorList>
    </citation>
    <scope>NUCLEOTIDE SEQUENCE [LARGE SCALE GENOMIC DNA]</scope>
    <source>
        <strain evidence="2 3">PAMC 27485</strain>
    </source>
</reference>
<name>A0A127V9D3_9SPHI</name>
<keyword evidence="1" id="KW-0812">Transmembrane</keyword>
<evidence type="ECO:0000256" key="1">
    <source>
        <dbReference type="SAM" id="Phobius"/>
    </source>
</evidence>
<keyword evidence="1" id="KW-0472">Membrane</keyword>
<protein>
    <recommendedName>
        <fullName evidence="4">HlyD family secretion protein</fullName>
    </recommendedName>
</protein>
<dbReference type="OrthoDB" id="7057889at2"/>
<keyword evidence="3" id="KW-1185">Reference proteome</keyword>
<sequence>MEKKIKLIDDKTNMILSRPPGWVYRWGMVVTIASVCLLIFLSFVIPYKESISCKVKLTTTQQIMPVVSPVDGIVSEKTFYENKGIKANQLLFTIYDVSRKKYMDIKAPHSGLYMTSRFFFTEKTYVKKNDTLFYIAPEITSNKDLYGTASVNAFELSKLRIGNQVQLSIEQFGKVISFFGRISFISRIPNQKGDYPFYILLDNKDIQYLTSHQLIYFNQAGTAQVNYRNQKLIYKLFNFL</sequence>
<dbReference type="PATRIC" id="fig|188932.3.peg.964"/>
<feature type="transmembrane region" description="Helical" evidence="1">
    <location>
        <begin position="21"/>
        <end position="45"/>
    </location>
</feature>
<dbReference type="EMBL" id="CP014504">
    <property type="protein sequence ID" value="AMP97875.1"/>
    <property type="molecule type" value="Genomic_DNA"/>
</dbReference>
<keyword evidence="1" id="KW-1133">Transmembrane helix</keyword>
<accession>A0A127V9D3</accession>
<dbReference type="Proteomes" id="UP000071561">
    <property type="component" value="Chromosome"/>
</dbReference>
<dbReference type="RefSeq" id="WP_068397120.1">
    <property type="nucleotide sequence ID" value="NZ_CP014504.1"/>
</dbReference>